<dbReference type="Proteomes" id="UP001199469">
    <property type="component" value="Unassembled WGS sequence"/>
</dbReference>
<dbReference type="RefSeq" id="WP_230733605.1">
    <property type="nucleotide sequence ID" value="NZ_JAJNDB010000002.1"/>
</dbReference>
<feature type="region of interest" description="Disordered" evidence="1">
    <location>
        <begin position="43"/>
        <end position="168"/>
    </location>
</feature>
<feature type="compositionally biased region" description="Pro residues" evidence="1">
    <location>
        <begin position="50"/>
        <end position="64"/>
    </location>
</feature>
<feature type="compositionally biased region" description="Gly residues" evidence="1">
    <location>
        <begin position="114"/>
        <end position="126"/>
    </location>
</feature>
<name>A0ABS8P960_9PSEU</name>
<protein>
    <submittedName>
        <fullName evidence="3">DUF4232 domain-containing protein</fullName>
    </submittedName>
</protein>
<evidence type="ECO:0000313" key="4">
    <source>
        <dbReference type="Proteomes" id="UP001199469"/>
    </source>
</evidence>
<evidence type="ECO:0000259" key="2">
    <source>
        <dbReference type="Pfam" id="PF14016"/>
    </source>
</evidence>
<reference evidence="3 4" key="1">
    <citation type="submission" date="2021-11" db="EMBL/GenBank/DDBJ databases">
        <title>Draft genome sequence of Actinomycetospora sp. SF1 isolated from the rhizosphere soil.</title>
        <authorList>
            <person name="Duangmal K."/>
            <person name="Chantavorakit T."/>
        </authorList>
    </citation>
    <scope>NUCLEOTIDE SEQUENCE [LARGE SCALE GENOMIC DNA]</scope>
    <source>
        <strain evidence="3 4">TBRC 5722</strain>
    </source>
</reference>
<gene>
    <name evidence="3" type="ORF">LQ327_11805</name>
</gene>
<dbReference type="Pfam" id="PF14016">
    <property type="entry name" value="DUF4232"/>
    <property type="match status" value="1"/>
</dbReference>
<feature type="domain" description="DUF4232" evidence="2">
    <location>
        <begin position="164"/>
        <end position="270"/>
    </location>
</feature>
<evidence type="ECO:0000256" key="1">
    <source>
        <dbReference type="SAM" id="MobiDB-lite"/>
    </source>
</evidence>
<proteinExistence type="predicted"/>
<dbReference type="InterPro" id="IPR025326">
    <property type="entry name" value="DUF4232"/>
</dbReference>
<evidence type="ECO:0000313" key="3">
    <source>
        <dbReference type="EMBL" id="MCD2194060.1"/>
    </source>
</evidence>
<sequence>MLQPVGPLPPSVYWRRRAVAIAAAVLVLALLVWAIAAAVSADGGSDVPAAAPPAPAPASGPPEPVASRGALPPPSDAAALLGSRVLPGTPSQTGNGSRPGAAALPGADSQPGGAHPGGEGRPGGGASSTTTAATPSSPAAPSAPSAPASPSVSAPQAAAAPPRCADGDLRITARTDKPRYTAAEHPLFSLVITNTGSTPCSRDLDAARQAMAVVIKPGDGLWGSNDCSPAHSNDVRTLAPGQETVFSVRWAGRRSSPGCSGDRSVVPPGDYELLTRLDGTISDPAKFTITS</sequence>
<comment type="caution">
    <text evidence="3">The sequence shown here is derived from an EMBL/GenBank/DDBJ whole genome shotgun (WGS) entry which is preliminary data.</text>
</comment>
<feature type="compositionally biased region" description="Low complexity" evidence="1">
    <location>
        <begin position="127"/>
        <end position="162"/>
    </location>
</feature>
<accession>A0ABS8P960</accession>
<organism evidence="3 4">
    <name type="scientific">Actinomycetospora endophytica</name>
    <dbReference type="NCBI Taxonomy" id="2291215"/>
    <lineage>
        <taxon>Bacteria</taxon>
        <taxon>Bacillati</taxon>
        <taxon>Actinomycetota</taxon>
        <taxon>Actinomycetes</taxon>
        <taxon>Pseudonocardiales</taxon>
        <taxon>Pseudonocardiaceae</taxon>
        <taxon>Actinomycetospora</taxon>
    </lineage>
</organism>
<keyword evidence="4" id="KW-1185">Reference proteome</keyword>
<dbReference type="EMBL" id="JAJNDB010000002">
    <property type="protein sequence ID" value="MCD2194060.1"/>
    <property type="molecule type" value="Genomic_DNA"/>
</dbReference>